<feature type="region of interest" description="Disordered" evidence="1">
    <location>
        <begin position="1"/>
        <end position="85"/>
    </location>
</feature>
<accession>A0AAD6V506</accession>
<evidence type="ECO:0008006" key="4">
    <source>
        <dbReference type="Google" id="ProtNLM"/>
    </source>
</evidence>
<dbReference type="AlphaFoldDB" id="A0AAD6V506"/>
<proteinExistence type="predicted"/>
<feature type="region of interest" description="Disordered" evidence="1">
    <location>
        <begin position="106"/>
        <end position="158"/>
    </location>
</feature>
<comment type="caution">
    <text evidence="2">The sequence shown here is derived from an EMBL/GenBank/DDBJ whole genome shotgun (WGS) entry which is preliminary data.</text>
</comment>
<feature type="region of interest" description="Disordered" evidence="1">
    <location>
        <begin position="865"/>
        <end position="934"/>
    </location>
</feature>
<reference evidence="2" key="1">
    <citation type="submission" date="2023-03" db="EMBL/GenBank/DDBJ databases">
        <title>Massive genome expansion in bonnet fungi (Mycena s.s.) driven by repeated elements and novel gene families across ecological guilds.</title>
        <authorList>
            <consortium name="Lawrence Berkeley National Laboratory"/>
            <person name="Harder C.B."/>
            <person name="Miyauchi S."/>
            <person name="Viragh M."/>
            <person name="Kuo A."/>
            <person name="Thoen E."/>
            <person name="Andreopoulos B."/>
            <person name="Lu D."/>
            <person name="Skrede I."/>
            <person name="Drula E."/>
            <person name="Henrissat B."/>
            <person name="Morin E."/>
            <person name="Kohler A."/>
            <person name="Barry K."/>
            <person name="LaButti K."/>
            <person name="Morin E."/>
            <person name="Salamov A."/>
            <person name="Lipzen A."/>
            <person name="Mereny Z."/>
            <person name="Hegedus B."/>
            <person name="Baldrian P."/>
            <person name="Stursova M."/>
            <person name="Weitz H."/>
            <person name="Taylor A."/>
            <person name="Grigoriev I.V."/>
            <person name="Nagy L.G."/>
            <person name="Martin F."/>
            <person name="Kauserud H."/>
        </authorList>
    </citation>
    <scope>NUCLEOTIDE SEQUENCE</scope>
    <source>
        <strain evidence="2">9144</strain>
    </source>
</reference>
<evidence type="ECO:0000313" key="3">
    <source>
        <dbReference type="Proteomes" id="UP001219525"/>
    </source>
</evidence>
<evidence type="ECO:0000256" key="1">
    <source>
        <dbReference type="SAM" id="MobiDB-lite"/>
    </source>
</evidence>
<keyword evidence="3" id="KW-1185">Reference proteome</keyword>
<evidence type="ECO:0000313" key="2">
    <source>
        <dbReference type="EMBL" id="KAJ7203115.1"/>
    </source>
</evidence>
<feature type="compositionally biased region" description="Pro residues" evidence="1">
    <location>
        <begin position="903"/>
        <end position="916"/>
    </location>
</feature>
<sequence length="1005" mass="111926">MSVMFPKRGRRQNTFEGSFVDLDPPPPISEKRHQSPFSILRMRKRSTESLKKSSPQHVPAVRRQDSADSFSALRDMKSLPPVPPLMNHNRGYSDPHAIRGALVYPQVRSPGPESDSSFESTAFPPTPPSHPGRYATQWDAPPSPPSHPGRYATQWDAPSEDPENMLQIAHALLPTPGPSPMLAAAAVMNATHSTSSQEFPSFSRAALGPEGHAGHAAHLAGQGHGIVASIMKDKAKIVASVEPLINTGMQNLTKAQTVVDELVASEAWGVVKENAKAVLAPAQDVVTILDSVVKYIPAVMVAESIFAVIIKHELERSQNDKNILVVYHTMTVFWFTMCDLQAIFRADHEHIKSSLDTFFQDVSKTIQDFGNFREVYYRHGHFSRTLRSSEYRKKLAAFTTAFATHKADLHFILSESSALQINDMSTDVNNVAASVSSMSAKLDAVTAQLGLAIQAVAKQTPLELAVAKQVADNGGEQALQDPSFLNQLARTHFGAEGDVSAQAQANLKQGLDEALSANIPTFTLKVEAAQKEMGEAVERSTDAILQQLNSGPYQLIKDEDIKSVWQTVHNYFAQKLAEERNTKGEVHADQWALNVLSQVIYYPNISDAIDDDGSGYISVHEVNHFFKSRPKEWSALQWLAYWATGWKQNALAYKDRCKLLFSEIEATARTVHPQNRRSVKSYIKTSGLSELWLVVNSVTPDGLARRSAQHSDAAPLNALMAEMMRKETEHIHRQLERIKHRLDSPETVLAVLGTHRLEGFILCFLELVLDRHRQILEAANTLVISEQEFDMMTFSLKNLVTAFGTRYRTLTESWKQQRLDTGFLVQCFAGGIFNDWHEVFEDGLVLTLGQQPIAHVESTEIQKNSSSYFADRSGHPRSSSQPQDILIFPLPPQPTSPGYEDPGSPPSRLAPPPMPKGPRRRSMQGRHNPHDPNSVDYFYHFDFERRPSERPVSIVDPASISEVYRKKTTKKPKLEDRITSLETELSDIKGMLSQLIQLSTPRSES</sequence>
<gene>
    <name evidence="2" type="ORF">GGX14DRAFT_570374</name>
</gene>
<dbReference type="Proteomes" id="UP001219525">
    <property type="component" value="Unassembled WGS sequence"/>
</dbReference>
<dbReference type="EMBL" id="JARJCW010000052">
    <property type="protein sequence ID" value="KAJ7203115.1"/>
    <property type="molecule type" value="Genomic_DNA"/>
</dbReference>
<dbReference type="InterPro" id="IPR018247">
    <property type="entry name" value="EF_Hand_1_Ca_BS"/>
</dbReference>
<dbReference type="PROSITE" id="PS00018">
    <property type="entry name" value="EF_HAND_1"/>
    <property type="match status" value="1"/>
</dbReference>
<protein>
    <recommendedName>
        <fullName evidence="4">EF-hand domain-containing protein</fullName>
    </recommendedName>
</protein>
<name>A0AAD6V506_9AGAR</name>
<organism evidence="2 3">
    <name type="scientific">Mycena pura</name>
    <dbReference type="NCBI Taxonomy" id="153505"/>
    <lineage>
        <taxon>Eukaryota</taxon>
        <taxon>Fungi</taxon>
        <taxon>Dikarya</taxon>
        <taxon>Basidiomycota</taxon>
        <taxon>Agaricomycotina</taxon>
        <taxon>Agaricomycetes</taxon>
        <taxon>Agaricomycetidae</taxon>
        <taxon>Agaricales</taxon>
        <taxon>Marasmiineae</taxon>
        <taxon>Mycenaceae</taxon>
        <taxon>Mycena</taxon>
    </lineage>
</organism>